<dbReference type="Proteomes" id="UP000839597">
    <property type="component" value="Unassembled WGS sequence"/>
</dbReference>
<dbReference type="EMBL" id="AAGTPA010000045">
    <property type="protein sequence ID" value="EBR8436146.1"/>
    <property type="molecule type" value="Genomic_DNA"/>
</dbReference>
<protein>
    <submittedName>
        <fullName evidence="1">Uncharacterized protein</fullName>
    </submittedName>
</protein>
<gene>
    <name evidence="1" type="ORF">DOI44_24740</name>
</gene>
<organism evidence="1">
    <name type="scientific">Salmonella enterica subsp. enterica serovar Panama</name>
    <dbReference type="NCBI Taxonomy" id="29472"/>
    <lineage>
        <taxon>Bacteria</taxon>
        <taxon>Pseudomonadati</taxon>
        <taxon>Pseudomonadota</taxon>
        <taxon>Gammaproteobacteria</taxon>
        <taxon>Enterobacterales</taxon>
        <taxon>Enterobacteriaceae</taxon>
        <taxon>Salmonella</taxon>
    </lineage>
</organism>
<comment type="caution">
    <text evidence="1">The sequence shown here is derived from an EMBL/GenBank/DDBJ whole genome shotgun (WGS) entry which is preliminary data.</text>
</comment>
<accession>A0A5U8JFD4</accession>
<proteinExistence type="predicted"/>
<evidence type="ECO:0000313" key="1">
    <source>
        <dbReference type="EMBL" id="EBR8436146.1"/>
    </source>
</evidence>
<sequence>MRKIYIYGENPQVIAVIREGIKDFMEESQYGCENAEAAFGYAGVIQDAGELIERVQKSLRPPVVLLNVQPCRNILLLQALREIREGVGIAVFSPEVMYPDRVVSRWFNCTLDEDTDVADQDMGRYLYRAVRKGLLKYRRQTDCVRQESLIPELTRRLGDTVKALDYTLHISLLSESLTRKERTMLSYLREGRSVEQTAALTKAGRSAVGLWYRNLCDRLTLPLLHDRDELAANFTLSAERQDNPFRNSASFRRRVLQQPEGILNETE</sequence>
<dbReference type="AlphaFoldDB" id="A0A5U8JFD4"/>
<reference evidence="1" key="1">
    <citation type="submission" date="2018-06" db="EMBL/GenBank/DDBJ databases">
        <authorList>
            <person name="Ashton P.M."/>
            <person name="Dallman T."/>
            <person name="Nair S."/>
            <person name="De Pinna E."/>
            <person name="Peters T."/>
            <person name="Grant K."/>
        </authorList>
    </citation>
    <scope>NUCLEOTIDE SEQUENCE [LARGE SCALE GENOMIC DNA]</scope>
    <source>
        <strain evidence="1">449454</strain>
    </source>
</reference>
<name>A0A5U8JFD4_SALET</name>